<proteinExistence type="inferred from homology"/>
<sequence length="329" mass="35553">MKRYMIGIDLGGTNIKAGIYDTDFIAVKERSIPTEAAKGPAHVLGRIREAVRLITDEANIPLDLVEGMGIGVPGLLDPVAGISFFSPNFPDWEHVHVVDEMKKFYDFPTFIDNDVRVNLYGEWQQGAGRGYNNLVLITLGTGLGSGIVNDGKVIYGTSYSAGEIGHMNMYRNGRPCKCGSSGCLGRYVSAIGMVNTFKEKLKEGRTSIIQTWTNDQEEQITALMISEAYELGDALSMEVMQETGTILGFGLANVVNILNPDLIIVGGGMAAAGDKLLQPVRETVHQHALKLSSRKCKIVQAELGSRAGTIGAASYAYNKLQDAGKLNFA</sequence>
<dbReference type="InterPro" id="IPR000600">
    <property type="entry name" value="ROK"/>
</dbReference>
<dbReference type="RefSeq" id="WP_036686717.1">
    <property type="nucleotide sequence ID" value="NZ_MKQP01000054.1"/>
</dbReference>
<dbReference type="SUPFAM" id="SSF53067">
    <property type="entry name" value="Actin-like ATPase domain"/>
    <property type="match status" value="1"/>
</dbReference>
<keyword evidence="2" id="KW-0808">Transferase</keyword>
<reference evidence="2 3" key="1">
    <citation type="submission" date="2016-10" db="EMBL/GenBank/DDBJ databases">
        <title>Paenibacillus species isolates.</title>
        <authorList>
            <person name="Beno S.M."/>
        </authorList>
    </citation>
    <scope>NUCLEOTIDE SEQUENCE [LARGE SCALE GENOMIC DNA]</scope>
    <source>
        <strain evidence="2 3">FSL H7-0604</strain>
    </source>
</reference>
<keyword evidence="2" id="KW-0418">Kinase</keyword>
<comment type="caution">
    <text evidence="2">The sequence shown here is derived from an EMBL/GenBank/DDBJ whole genome shotgun (WGS) entry which is preliminary data.</text>
</comment>
<evidence type="ECO:0000256" key="1">
    <source>
        <dbReference type="ARBA" id="ARBA00006479"/>
    </source>
</evidence>
<dbReference type="Pfam" id="PF00480">
    <property type="entry name" value="ROK"/>
    <property type="match status" value="1"/>
</dbReference>
<comment type="similarity">
    <text evidence="1">Belongs to the ROK (NagC/XylR) family.</text>
</comment>
<evidence type="ECO:0000313" key="2">
    <source>
        <dbReference type="EMBL" id="OMD24185.1"/>
    </source>
</evidence>
<dbReference type="GO" id="GO:0016301">
    <property type="term" value="F:kinase activity"/>
    <property type="evidence" value="ECO:0007669"/>
    <property type="project" value="UniProtKB-KW"/>
</dbReference>
<dbReference type="InterPro" id="IPR043129">
    <property type="entry name" value="ATPase_NBD"/>
</dbReference>
<organism evidence="2 3">
    <name type="scientific">Paenibacillus odorifer</name>
    <dbReference type="NCBI Taxonomy" id="189426"/>
    <lineage>
        <taxon>Bacteria</taxon>
        <taxon>Bacillati</taxon>
        <taxon>Bacillota</taxon>
        <taxon>Bacilli</taxon>
        <taxon>Bacillales</taxon>
        <taxon>Paenibacillaceae</taxon>
        <taxon>Paenibacillus</taxon>
    </lineage>
</organism>
<dbReference type="PANTHER" id="PTHR18964">
    <property type="entry name" value="ROK (REPRESSOR, ORF, KINASE) FAMILY"/>
    <property type="match status" value="1"/>
</dbReference>
<dbReference type="Gene3D" id="3.30.420.40">
    <property type="match status" value="2"/>
</dbReference>
<dbReference type="CDD" id="cd24068">
    <property type="entry name" value="ASKHA_NBD_ROK_FnNanK-like"/>
    <property type="match status" value="1"/>
</dbReference>
<dbReference type="InterPro" id="IPR049874">
    <property type="entry name" value="ROK_cs"/>
</dbReference>
<dbReference type="PANTHER" id="PTHR18964:SF149">
    <property type="entry name" value="BIFUNCTIONAL UDP-N-ACETYLGLUCOSAMINE 2-EPIMERASE_N-ACETYLMANNOSAMINE KINASE"/>
    <property type="match status" value="1"/>
</dbReference>
<evidence type="ECO:0000313" key="3">
    <source>
        <dbReference type="Proteomes" id="UP000187465"/>
    </source>
</evidence>
<dbReference type="EMBL" id="MKQP01000054">
    <property type="protein sequence ID" value="OMD24185.1"/>
    <property type="molecule type" value="Genomic_DNA"/>
</dbReference>
<name>A0A1R0WY96_9BACL</name>
<protein>
    <submittedName>
        <fullName evidence="2">Glucokinase</fullName>
    </submittedName>
</protein>
<dbReference type="AlphaFoldDB" id="A0A1R0WY96"/>
<dbReference type="Proteomes" id="UP000187465">
    <property type="component" value="Unassembled WGS sequence"/>
</dbReference>
<accession>A0A1R0WY96</accession>
<gene>
    <name evidence="2" type="ORF">BJP51_30035</name>
</gene>
<dbReference type="PROSITE" id="PS01125">
    <property type="entry name" value="ROK"/>
    <property type="match status" value="1"/>
</dbReference>